<keyword evidence="2" id="KW-1185">Reference proteome</keyword>
<evidence type="ECO:0000313" key="2">
    <source>
        <dbReference type="Proteomes" id="UP001060215"/>
    </source>
</evidence>
<proteinExistence type="predicted"/>
<comment type="caution">
    <text evidence="1">The sequence shown here is derived from an EMBL/GenBank/DDBJ whole genome shotgun (WGS) entry which is preliminary data.</text>
</comment>
<organism evidence="1 2">
    <name type="scientific">Camellia lanceoleosa</name>
    <dbReference type="NCBI Taxonomy" id="1840588"/>
    <lineage>
        <taxon>Eukaryota</taxon>
        <taxon>Viridiplantae</taxon>
        <taxon>Streptophyta</taxon>
        <taxon>Embryophyta</taxon>
        <taxon>Tracheophyta</taxon>
        <taxon>Spermatophyta</taxon>
        <taxon>Magnoliopsida</taxon>
        <taxon>eudicotyledons</taxon>
        <taxon>Gunneridae</taxon>
        <taxon>Pentapetalae</taxon>
        <taxon>asterids</taxon>
        <taxon>Ericales</taxon>
        <taxon>Theaceae</taxon>
        <taxon>Camellia</taxon>
    </lineage>
</organism>
<dbReference type="EMBL" id="CM045765">
    <property type="protein sequence ID" value="KAI8001998.1"/>
    <property type="molecule type" value="Genomic_DNA"/>
</dbReference>
<gene>
    <name evidence="1" type="ORF">LOK49_LG09G00511</name>
</gene>
<evidence type="ECO:0000313" key="1">
    <source>
        <dbReference type="EMBL" id="KAI8001998.1"/>
    </source>
</evidence>
<reference evidence="1 2" key="1">
    <citation type="journal article" date="2022" name="Plant J.">
        <title>Chromosome-level genome of Camellia lanceoleosa provides a valuable resource for understanding genome evolution and self-incompatibility.</title>
        <authorList>
            <person name="Gong W."/>
            <person name="Xiao S."/>
            <person name="Wang L."/>
            <person name="Liao Z."/>
            <person name="Chang Y."/>
            <person name="Mo W."/>
            <person name="Hu G."/>
            <person name="Li W."/>
            <person name="Zhao G."/>
            <person name="Zhu H."/>
            <person name="Hu X."/>
            <person name="Ji K."/>
            <person name="Xiang X."/>
            <person name="Song Q."/>
            <person name="Yuan D."/>
            <person name="Jin S."/>
            <person name="Zhang L."/>
        </authorList>
    </citation>
    <scope>NUCLEOTIDE SEQUENCE [LARGE SCALE GENOMIC DNA]</scope>
    <source>
        <strain evidence="1">SQ_2022a</strain>
    </source>
</reference>
<dbReference type="Proteomes" id="UP001060215">
    <property type="component" value="Chromosome 8"/>
</dbReference>
<sequence>MVNGLLQWCCRSRSYRLLYYCCQHLSFRSTSQIAPPFRSAPFLHHHHHLSAIHRPRETFIDDERRKLLPRSSNFFSFQLTFISRQPTSLSFSQDNLLPSVQTLHKKTFVYLTKATETVSLYRNKSKIFILINANGFNAYWLMYLATDPTQRDKVSSVFQQASNHGLTVARTWEFSDGGYRVLQYSPSSYNKLTFQVHGDDDICDVFREIWYW</sequence>
<protein>
    <submittedName>
        <fullName evidence="1">Mannan endo-1,4-beta-mannosidase 7</fullName>
    </submittedName>
</protein>
<name>A0ACC0GLE4_9ERIC</name>
<accession>A0ACC0GLE4</accession>